<dbReference type="Gene3D" id="2.20.70.10">
    <property type="match status" value="2"/>
</dbReference>
<dbReference type="InterPro" id="IPR030030">
    <property type="entry name" value="Sav"/>
</dbReference>
<dbReference type="PROSITE" id="PS50951">
    <property type="entry name" value="SARAH"/>
    <property type="match status" value="1"/>
</dbReference>
<evidence type="ECO:0000256" key="3">
    <source>
        <dbReference type="SAM" id="Coils"/>
    </source>
</evidence>
<dbReference type="EMBL" id="RCHS01000100">
    <property type="protein sequence ID" value="RMX60801.1"/>
    <property type="molecule type" value="Genomic_DNA"/>
</dbReference>
<feature type="domain" description="SARAH" evidence="6">
    <location>
        <begin position="568"/>
        <end position="615"/>
    </location>
</feature>
<dbReference type="GO" id="GO:0005829">
    <property type="term" value="C:cytosol"/>
    <property type="evidence" value="ECO:0007669"/>
    <property type="project" value="TreeGrafter"/>
</dbReference>
<dbReference type="SMART" id="SM00456">
    <property type="entry name" value="WW"/>
    <property type="match status" value="2"/>
</dbReference>
<feature type="region of interest" description="Disordered" evidence="4">
    <location>
        <begin position="115"/>
        <end position="136"/>
    </location>
</feature>
<evidence type="ECO:0000259" key="6">
    <source>
        <dbReference type="PROSITE" id="PS50951"/>
    </source>
</evidence>
<gene>
    <name evidence="7" type="ORF">pdam_00007786</name>
</gene>
<feature type="domain" description="WW" evidence="5">
    <location>
        <begin position="476"/>
        <end position="509"/>
    </location>
</feature>
<reference evidence="7 8" key="1">
    <citation type="journal article" date="2018" name="Sci. Rep.">
        <title>Comparative analysis of the Pocillopora damicornis genome highlights role of immune system in coral evolution.</title>
        <authorList>
            <person name="Cunning R."/>
            <person name="Bay R.A."/>
            <person name="Gillette P."/>
            <person name="Baker A.C."/>
            <person name="Traylor-Knowles N."/>
        </authorList>
    </citation>
    <scope>NUCLEOTIDE SEQUENCE [LARGE SCALE GENOMIC DNA]</scope>
    <source>
        <strain evidence="7">RSMAS</strain>
        <tissue evidence="7">Whole animal</tissue>
    </source>
</reference>
<feature type="compositionally biased region" description="Basic and acidic residues" evidence="4">
    <location>
        <begin position="518"/>
        <end position="528"/>
    </location>
</feature>
<keyword evidence="3" id="KW-0175">Coiled coil</keyword>
<feature type="region of interest" description="Disordered" evidence="4">
    <location>
        <begin position="518"/>
        <end position="541"/>
    </location>
</feature>
<dbReference type="GO" id="GO:0060090">
    <property type="term" value="F:molecular adaptor activity"/>
    <property type="evidence" value="ECO:0007669"/>
    <property type="project" value="InterPro"/>
</dbReference>
<dbReference type="InterPro" id="IPR036020">
    <property type="entry name" value="WW_dom_sf"/>
</dbReference>
<evidence type="ECO:0000256" key="4">
    <source>
        <dbReference type="SAM" id="MobiDB-lite"/>
    </source>
</evidence>
<sequence length="642" mass="72758">MFTILGITQKLCGGKGWNFVVEIFEGTNLLGSSTRMKMPFLRKYFVKKKGKGGKERLQGKYKKRENTTEILEERLKRCASTPCFQSVLSETDISESFIMDCASTDNAGIVMVAHDSNPNRTHSSHLQPDLPDAGERLSQSSFENSRNNNMGDILEVVQRLQMTAESCQTCTTDKTPPEATKSGYRHPPPYPEQMEHSMSPLDKYRHPPPYREPVDTMSKFDGASFYSHRAGKMAGDYSAFYNLEESNYRHPPSYSHFRALPGPSGDSVSLDSRLANGPPKLKVDKKVMSESNLSPGGYSYAQNAPKNVSNLYGNKGLYSAYGGKPFSNAQDSISYDLSYGEPYMSEAASQRFGFYTNQGAASTNNGFSENGSELFTYGENGSTFSGRGQGIYTSQAESVAKPQGPVTMQQGRFGEKFFPSGNMNDKKNLVFNGSQLNELDLSLPPGFQVSWTPDGRKYYIDHNTETTDWCHPLEKAGLPDGWEKIESPNFGVYYVNHNTKITQYEHPVKTQFIQHQQQQERRVSDGGRPESQAIPAQNPLVPANPYISEEIPEWLQIYAKASPDYDCFLKWDLFRYAELDCWQTMLKRLYKKEVEQVVMRHEEYRQALQREYERKQKIEEDKRLSDQALADLDELDKELAKY</sequence>
<evidence type="ECO:0000313" key="8">
    <source>
        <dbReference type="Proteomes" id="UP000275408"/>
    </source>
</evidence>
<dbReference type="STRING" id="46731.A0A3M6V4G4"/>
<dbReference type="GO" id="GO:0008285">
    <property type="term" value="P:negative regulation of cell population proliferation"/>
    <property type="evidence" value="ECO:0007669"/>
    <property type="project" value="TreeGrafter"/>
</dbReference>
<dbReference type="PROSITE" id="PS50020">
    <property type="entry name" value="WW_DOMAIN_2"/>
    <property type="match status" value="2"/>
</dbReference>
<proteinExistence type="predicted"/>
<dbReference type="PANTHER" id="PTHR47522:SF2">
    <property type="entry name" value="PROTEIN SALVADOR HOMOLOG 1"/>
    <property type="match status" value="1"/>
</dbReference>
<dbReference type="OrthoDB" id="5339429at2759"/>
<dbReference type="CDD" id="cd00201">
    <property type="entry name" value="WW"/>
    <property type="match status" value="2"/>
</dbReference>
<keyword evidence="2" id="KW-0677">Repeat</keyword>
<keyword evidence="1" id="KW-0597">Phosphoprotein</keyword>
<feature type="domain" description="WW" evidence="5">
    <location>
        <begin position="441"/>
        <end position="474"/>
    </location>
</feature>
<comment type="caution">
    <text evidence="7">The sequence shown here is derived from an EMBL/GenBank/DDBJ whole genome shotgun (WGS) entry which is preliminary data.</text>
</comment>
<evidence type="ECO:0000256" key="2">
    <source>
        <dbReference type="ARBA" id="ARBA00022737"/>
    </source>
</evidence>
<dbReference type="SUPFAM" id="SSF51045">
    <property type="entry name" value="WW domain"/>
    <property type="match status" value="2"/>
</dbReference>
<dbReference type="InterPro" id="IPR011524">
    <property type="entry name" value="SARAH_dom"/>
</dbReference>
<feature type="coiled-coil region" evidence="3">
    <location>
        <begin position="591"/>
        <end position="638"/>
    </location>
</feature>
<dbReference type="Pfam" id="PF00397">
    <property type="entry name" value="WW"/>
    <property type="match status" value="2"/>
</dbReference>
<evidence type="ECO:0000259" key="5">
    <source>
        <dbReference type="PROSITE" id="PS50020"/>
    </source>
</evidence>
<dbReference type="PROSITE" id="PS01159">
    <property type="entry name" value="WW_DOMAIN_1"/>
    <property type="match status" value="1"/>
</dbReference>
<dbReference type="CDD" id="cd21433">
    <property type="entry name" value="SARAH_Sav"/>
    <property type="match status" value="1"/>
</dbReference>
<dbReference type="PANTHER" id="PTHR47522">
    <property type="entry name" value="SALVADOR FAMILY WW DOMAIN-CONTAINING PROTEIN 1"/>
    <property type="match status" value="1"/>
</dbReference>
<dbReference type="FunFam" id="2.20.70.10:FF:000035">
    <property type="entry name" value="Salvador homolog 1 (Drosophila)"/>
    <property type="match status" value="1"/>
</dbReference>
<organism evidence="7 8">
    <name type="scientific">Pocillopora damicornis</name>
    <name type="common">Cauliflower coral</name>
    <name type="synonym">Millepora damicornis</name>
    <dbReference type="NCBI Taxonomy" id="46731"/>
    <lineage>
        <taxon>Eukaryota</taxon>
        <taxon>Metazoa</taxon>
        <taxon>Cnidaria</taxon>
        <taxon>Anthozoa</taxon>
        <taxon>Hexacorallia</taxon>
        <taxon>Scleractinia</taxon>
        <taxon>Astrocoeniina</taxon>
        <taxon>Pocilloporidae</taxon>
        <taxon>Pocillopora</taxon>
    </lineage>
</organism>
<dbReference type="Proteomes" id="UP000275408">
    <property type="component" value="Unassembled WGS sequence"/>
</dbReference>
<keyword evidence="8" id="KW-1185">Reference proteome</keyword>
<name>A0A3M6V4G4_POCDA</name>
<dbReference type="GO" id="GO:0043065">
    <property type="term" value="P:positive regulation of apoptotic process"/>
    <property type="evidence" value="ECO:0007669"/>
    <property type="project" value="TreeGrafter"/>
</dbReference>
<dbReference type="GO" id="GO:0006915">
    <property type="term" value="P:apoptotic process"/>
    <property type="evidence" value="ECO:0007669"/>
    <property type="project" value="InterPro"/>
</dbReference>
<protein>
    <recommendedName>
        <fullName evidence="9">WW domain-containing protein</fullName>
    </recommendedName>
</protein>
<dbReference type="AlphaFoldDB" id="A0A3M6V4G4"/>
<evidence type="ECO:0008006" key="9">
    <source>
        <dbReference type="Google" id="ProtNLM"/>
    </source>
</evidence>
<evidence type="ECO:0000313" key="7">
    <source>
        <dbReference type="EMBL" id="RMX60801.1"/>
    </source>
</evidence>
<feature type="compositionally biased region" description="Polar residues" evidence="4">
    <location>
        <begin position="116"/>
        <end position="126"/>
    </location>
</feature>
<dbReference type="InterPro" id="IPR001202">
    <property type="entry name" value="WW_dom"/>
</dbReference>
<dbReference type="OMA" id="KWELFRY"/>
<accession>A0A3M6V4G4</accession>
<evidence type="ECO:0000256" key="1">
    <source>
        <dbReference type="ARBA" id="ARBA00022553"/>
    </source>
</evidence>
<dbReference type="GO" id="GO:0035329">
    <property type="term" value="P:hippo signaling"/>
    <property type="evidence" value="ECO:0007669"/>
    <property type="project" value="InterPro"/>
</dbReference>